<sequence length="1055" mass="113623">MTGRALRPASADATTPQRADLQSPPAAAPTRGPARAPAAAGRPDPVGTPRVRPVPYAAPTGVAPDATARARNRAGDADLVVPPTVHLHGGPEGEVSAELSAGRIQWVDGLNACTVRNLSARLFSAKPEVGGRLIRLGCLFSPAARAGFLGDTFDGVGLPSGDGRSPAQAKADRGSFEAIVHLANYCAAFRLDVECTRAVVEQALHVAEKGNHHLVKSVLSGVRNDYQKHSVSATHGGKKTTMATYAGYIKRFCAWGVAGERVGTRLVPLSRHTVVLFLEAEAKRRLVRRAAPRRGAGMADEADSDDGDEDAEDEGDVDEYLSGGSFYAATAVVGRRKRDRMLQETSAGTAKAKGKRKPTVSDEQRRRVAKALLETVGSQEFQKLSRINAVYTLQFALEARGATARDLGLSDVAVHTFPGLFSAGGKDLEVLCFYISATKTTDGVVRCIGALPHVDAWLCPVGAFADGLYALCHRPGGDSSAPPGDFRPVFRPDDEELLAAGVRPAHFREAGTDVGWRVWYRWLLFPAPNGGILKAMSYRYHNDAMRPVLMAQGVPDWAAKTHLMRKAAAQAGRQRGASEADSREHGIWTPGIGGGVYDGTLPNAPMTLALSGRPADCAAPSTPRLAVPVPEELQASFLPWLEDEEQSLAQRVAADPRAEDEALKDFFKVARWMRSVYFQTWAARLATASTPTHSYLKHHPLLRVPAFQSYCKTMAEALKAAGDVAANAVDEALPALSAAVGHAVQTVATATAVELGALEKRLSERTADDVAAVKQHVDAGVARVVAHGDAAAQDTRGHVDARFDALEATQRRQWELLARCLNDGVVKDPRARALLREELARAPPPHPQSAAGGLARSATVPLAQHTPAPPARASARLQADREHVRSLQAQGLLAGVPIHQTPDEAVPLLCMGTGLTWELALDEYAVGINGQVAIRVLDERFGNRWRLRQEGEAKRRHIKLYSERAALYRAFDVEYLRRGHSVGIDGVLAWLKSKYRAAKNTKEVLTLLRKDYPSGGAQREYNFAPFILCGLRPEDKAEFAGEAHRAPRLSGQRPW</sequence>
<evidence type="ECO:0000313" key="2">
    <source>
        <dbReference type="Proteomes" id="UP000798662"/>
    </source>
</evidence>
<gene>
    <name evidence="1" type="ORF">I4F81_002740</name>
</gene>
<evidence type="ECO:0000313" key="1">
    <source>
        <dbReference type="EMBL" id="KAK1860151.1"/>
    </source>
</evidence>
<organism evidence="1 2">
    <name type="scientific">Pyropia yezoensis</name>
    <name type="common">Susabi-nori</name>
    <name type="synonym">Porphyra yezoensis</name>
    <dbReference type="NCBI Taxonomy" id="2788"/>
    <lineage>
        <taxon>Eukaryota</taxon>
        <taxon>Rhodophyta</taxon>
        <taxon>Bangiophyceae</taxon>
        <taxon>Bangiales</taxon>
        <taxon>Bangiaceae</taxon>
        <taxon>Pyropia</taxon>
    </lineage>
</organism>
<name>A0ACC3BRU5_PYRYE</name>
<dbReference type="EMBL" id="CM020618">
    <property type="protein sequence ID" value="KAK1860151.1"/>
    <property type="molecule type" value="Genomic_DNA"/>
</dbReference>
<reference evidence="1" key="1">
    <citation type="submission" date="2019-11" db="EMBL/GenBank/DDBJ databases">
        <title>Nori genome reveals adaptations in red seaweeds to the harsh intertidal environment.</title>
        <authorList>
            <person name="Wang D."/>
            <person name="Mao Y."/>
        </authorList>
    </citation>
    <scope>NUCLEOTIDE SEQUENCE</scope>
    <source>
        <tissue evidence="1">Gametophyte</tissue>
    </source>
</reference>
<keyword evidence="2" id="KW-1185">Reference proteome</keyword>
<dbReference type="Proteomes" id="UP000798662">
    <property type="component" value="Chromosome 1"/>
</dbReference>
<protein>
    <submittedName>
        <fullName evidence="1">Uncharacterized protein</fullName>
    </submittedName>
</protein>
<comment type="caution">
    <text evidence="1">The sequence shown here is derived from an EMBL/GenBank/DDBJ whole genome shotgun (WGS) entry which is preliminary data.</text>
</comment>
<accession>A0ACC3BRU5</accession>
<proteinExistence type="predicted"/>